<name>A0ABN6MFM4_9ACTN</name>
<evidence type="ECO:0000313" key="3">
    <source>
        <dbReference type="Proteomes" id="UP001320544"/>
    </source>
</evidence>
<dbReference type="Pfam" id="PF13349">
    <property type="entry name" value="DUF4097"/>
    <property type="match status" value="1"/>
</dbReference>
<proteinExistence type="predicted"/>
<dbReference type="InterPro" id="IPR025164">
    <property type="entry name" value="Toastrack_DUF4097"/>
</dbReference>
<dbReference type="PROSITE" id="PS51257">
    <property type="entry name" value="PROKAR_LIPOPROTEIN"/>
    <property type="match status" value="1"/>
</dbReference>
<dbReference type="Proteomes" id="UP001320544">
    <property type="component" value="Chromosome"/>
</dbReference>
<organism evidence="2 3">
    <name type="scientific">Raoultibacter timonensis</name>
    <dbReference type="NCBI Taxonomy" id="1907662"/>
    <lineage>
        <taxon>Bacteria</taxon>
        <taxon>Bacillati</taxon>
        <taxon>Actinomycetota</taxon>
        <taxon>Coriobacteriia</taxon>
        <taxon>Eggerthellales</taxon>
        <taxon>Eggerthellaceae</taxon>
        <taxon>Raoultibacter</taxon>
    </lineage>
</organism>
<dbReference type="EMBL" id="AP025564">
    <property type="protein sequence ID" value="BDE95592.1"/>
    <property type="molecule type" value="Genomic_DNA"/>
</dbReference>
<feature type="domain" description="DUF4097" evidence="1">
    <location>
        <begin position="83"/>
        <end position="275"/>
    </location>
</feature>
<protein>
    <recommendedName>
        <fullName evidence="1">DUF4097 domain-containing protein</fullName>
    </recommendedName>
</protein>
<gene>
    <name evidence="2" type="ORF">CE91St30_09250</name>
</gene>
<evidence type="ECO:0000313" key="2">
    <source>
        <dbReference type="EMBL" id="BDE95592.1"/>
    </source>
</evidence>
<accession>A0ABN6MFM4</accession>
<dbReference type="RefSeq" id="WP_244411926.1">
    <property type="nucleotide sequence ID" value="NZ_AP025564.1"/>
</dbReference>
<evidence type="ECO:0000259" key="1">
    <source>
        <dbReference type="Pfam" id="PF13349"/>
    </source>
</evidence>
<reference evidence="2 3" key="1">
    <citation type="submission" date="2022-01" db="EMBL/GenBank/DDBJ databases">
        <title>Novel bile acid biosynthetic pathways are enriched in the microbiome of centenarians.</title>
        <authorList>
            <person name="Sato Y."/>
            <person name="Atarashi K."/>
            <person name="Plichta R.D."/>
            <person name="Arai Y."/>
            <person name="Sasajima S."/>
            <person name="Kearney M.S."/>
            <person name="Suda W."/>
            <person name="Takeshita K."/>
            <person name="Sasaki T."/>
            <person name="Okamoto S."/>
            <person name="Skelly N.A."/>
            <person name="Okamura Y."/>
            <person name="Vlamakis H."/>
            <person name="Li Y."/>
            <person name="Tanoue T."/>
            <person name="Takei H."/>
            <person name="Nittono H."/>
            <person name="Narushima S."/>
            <person name="Irie J."/>
            <person name="Itoh H."/>
            <person name="Moriya K."/>
            <person name="Sugiura Y."/>
            <person name="Suematsu M."/>
            <person name="Moritoki N."/>
            <person name="Shibata S."/>
            <person name="Littman R.D."/>
            <person name="Fischbach A.M."/>
            <person name="Uwamino Y."/>
            <person name="Inoue T."/>
            <person name="Honda A."/>
            <person name="Hattori M."/>
            <person name="Murai T."/>
            <person name="Xavier J.R."/>
            <person name="Hirose N."/>
            <person name="Honda K."/>
        </authorList>
    </citation>
    <scope>NUCLEOTIDE SEQUENCE [LARGE SCALE GENOMIC DNA]</scope>
    <source>
        <strain evidence="2 3">CE91-St30</strain>
    </source>
</reference>
<keyword evidence="3" id="KW-1185">Reference proteome</keyword>
<sequence length="280" mass="29379">MARLTGASYAKIASAVLLAVALFAIAGFGAGCSSWQLRAGGDSMIGSANVAASDVKNIEVDWAAGSVQMHVVDSASDEIELIETGNGITKGQEMRWKISGNTLFIDYGGWFSCFSFGSKSLEIRVPQKYAADFGLVKIDGASGYYNVTGIGCDKLDVDLASGELEARDFAVRELNIDVASGKSYAQGSVSESIKTHAASGRIEVVSSVCPNVIDADMASGTIAVTIPDNEGFTAYVDKASGSFESQFETVQQGDGSYVHKSGGAKFDIDMASGHFILNRL</sequence>